<organism evidence="2 3">
    <name type="scientific">Streptomyces viridochromogenes</name>
    <dbReference type="NCBI Taxonomy" id="1938"/>
    <lineage>
        <taxon>Bacteria</taxon>
        <taxon>Bacillati</taxon>
        <taxon>Actinomycetota</taxon>
        <taxon>Actinomycetes</taxon>
        <taxon>Kitasatosporales</taxon>
        <taxon>Streptomycetaceae</taxon>
        <taxon>Streptomyces</taxon>
    </lineage>
</organism>
<dbReference type="Proteomes" id="UP000037023">
    <property type="component" value="Unassembled WGS sequence"/>
</dbReference>
<dbReference type="RefSeq" id="WP_033208756.1">
    <property type="nucleotide sequence ID" value="NZ_LGUP01000125.1"/>
</dbReference>
<dbReference type="PATRIC" id="fig|1938.6.peg.3345"/>
<sequence>MPSRPHEQIQSRNELVVFLREFHQQFQQRGHEWENHTLDRFLEALAAWVHDAPEAYRNANEELPASGDWTFFARALHAATIYE</sequence>
<dbReference type="Pfam" id="PF24693">
    <property type="entry name" value="DUF7660"/>
    <property type="match status" value="1"/>
</dbReference>
<comment type="caution">
    <text evidence="2">The sequence shown here is derived from an EMBL/GenBank/DDBJ whole genome shotgun (WGS) entry which is preliminary data.</text>
</comment>
<dbReference type="EMBL" id="LGUP01000125">
    <property type="protein sequence ID" value="KOG27659.1"/>
    <property type="molecule type" value="Genomic_DNA"/>
</dbReference>
<dbReference type="InterPro" id="IPR056077">
    <property type="entry name" value="DUF7660"/>
</dbReference>
<evidence type="ECO:0000313" key="3">
    <source>
        <dbReference type="Proteomes" id="UP000037023"/>
    </source>
</evidence>
<proteinExistence type="predicted"/>
<gene>
    <name evidence="2" type="ORF">ADK34_15490</name>
</gene>
<evidence type="ECO:0000313" key="2">
    <source>
        <dbReference type="EMBL" id="KOG27659.1"/>
    </source>
</evidence>
<name>A0A0L8KPM5_STRVR</name>
<evidence type="ECO:0000259" key="1">
    <source>
        <dbReference type="Pfam" id="PF24693"/>
    </source>
</evidence>
<accession>A0A0L8KPM5</accession>
<dbReference type="OrthoDB" id="1373771at2"/>
<dbReference type="AlphaFoldDB" id="A0A0L8KPM5"/>
<reference evidence="2 3" key="1">
    <citation type="submission" date="2015-06" db="EMBL/GenBank/DDBJ databases">
        <authorList>
            <person name="Hoefler B.C."/>
            <person name="Straight P.D."/>
        </authorList>
    </citation>
    <scope>NUCLEOTIDE SEQUENCE [LARGE SCALE GENOMIC DNA]</scope>
    <source>
        <strain evidence="2 3">NRRL 3427</strain>
    </source>
</reference>
<protein>
    <recommendedName>
        <fullName evidence="1">DUF7660 domain-containing protein</fullName>
    </recommendedName>
</protein>
<feature type="domain" description="DUF7660" evidence="1">
    <location>
        <begin position="11"/>
        <end position="83"/>
    </location>
</feature>